<evidence type="ECO:0000256" key="4">
    <source>
        <dbReference type="ARBA" id="ARBA00022801"/>
    </source>
</evidence>
<dbReference type="GeneID" id="8854853"/>
<proteinExistence type="predicted"/>
<protein>
    <submittedName>
        <fullName evidence="8">Predicted protein</fullName>
    </submittedName>
</protein>
<evidence type="ECO:0000256" key="1">
    <source>
        <dbReference type="ARBA" id="ARBA00001947"/>
    </source>
</evidence>
<dbReference type="VEuPathDB" id="AmoebaDB:NAEGRDRAFT_71630"/>
<dbReference type="Pfam" id="PF07998">
    <property type="entry name" value="Peptidase_M54"/>
    <property type="match status" value="1"/>
</dbReference>
<feature type="region of interest" description="Disordered" evidence="7">
    <location>
        <begin position="183"/>
        <end position="204"/>
    </location>
</feature>
<dbReference type="GO" id="GO:0008237">
    <property type="term" value="F:metallopeptidase activity"/>
    <property type="evidence" value="ECO:0007669"/>
    <property type="project" value="UniProtKB-KW"/>
</dbReference>
<organism evidence="9">
    <name type="scientific">Naegleria gruberi</name>
    <name type="common">Amoeba</name>
    <dbReference type="NCBI Taxonomy" id="5762"/>
    <lineage>
        <taxon>Eukaryota</taxon>
        <taxon>Discoba</taxon>
        <taxon>Heterolobosea</taxon>
        <taxon>Tetramitia</taxon>
        <taxon>Eutetramitia</taxon>
        <taxon>Vahlkampfiidae</taxon>
        <taxon>Naegleria</taxon>
    </lineage>
</organism>
<keyword evidence="4" id="KW-0378">Hydrolase</keyword>
<dbReference type="InterPro" id="IPR012962">
    <property type="entry name" value="Pept_M54_archaemetzincn"/>
</dbReference>
<evidence type="ECO:0000313" key="9">
    <source>
        <dbReference type="Proteomes" id="UP000006671"/>
    </source>
</evidence>
<dbReference type="Gene3D" id="3.40.390.10">
    <property type="entry name" value="Collagenase (Catalytic Domain)"/>
    <property type="match status" value="1"/>
</dbReference>
<dbReference type="RefSeq" id="XP_002673158.1">
    <property type="nucleotide sequence ID" value="XM_002673112.1"/>
</dbReference>
<gene>
    <name evidence="8" type="ORF">NAEGRDRAFT_71630</name>
</gene>
<keyword evidence="5" id="KW-0862">Zinc</keyword>
<name>D2VRL7_NAEGR</name>
<dbReference type="SUPFAM" id="SSF55486">
    <property type="entry name" value="Metalloproteases ('zincins'), catalytic domain"/>
    <property type="match status" value="1"/>
</dbReference>
<evidence type="ECO:0000256" key="3">
    <source>
        <dbReference type="ARBA" id="ARBA00022723"/>
    </source>
</evidence>
<dbReference type="OrthoDB" id="10251524at2759"/>
<feature type="compositionally biased region" description="Basic residues" evidence="7">
    <location>
        <begin position="192"/>
        <end position="201"/>
    </location>
</feature>
<dbReference type="GO" id="GO:0006508">
    <property type="term" value="P:proteolysis"/>
    <property type="evidence" value="ECO:0007669"/>
    <property type="project" value="UniProtKB-KW"/>
</dbReference>
<reference evidence="8 9" key="1">
    <citation type="journal article" date="2010" name="Cell">
        <title>The genome of Naegleria gruberi illuminates early eukaryotic versatility.</title>
        <authorList>
            <person name="Fritz-Laylin L.K."/>
            <person name="Prochnik S.E."/>
            <person name="Ginger M.L."/>
            <person name="Dacks J.B."/>
            <person name="Carpenter M.L."/>
            <person name="Field M.C."/>
            <person name="Kuo A."/>
            <person name="Paredez A."/>
            <person name="Chapman J."/>
            <person name="Pham J."/>
            <person name="Shu S."/>
            <person name="Neupane R."/>
            <person name="Cipriano M."/>
            <person name="Mancuso J."/>
            <person name="Tu H."/>
            <person name="Salamov A."/>
            <person name="Lindquist E."/>
            <person name="Shapiro H."/>
            <person name="Lucas S."/>
            <person name="Grigoriev I.V."/>
            <person name="Cande W.Z."/>
            <person name="Fulton C."/>
            <person name="Rokhsar D.S."/>
            <person name="Dawson S.C."/>
        </authorList>
    </citation>
    <scope>NUCLEOTIDE SEQUENCE [LARGE SCALE GENOMIC DNA]</scope>
    <source>
        <strain evidence="8 9">NEG-M</strain>
    </source>
</reference>
<dbReference type="PANTHER" id="PTHR15910:SF1">
    <property type="entry name" value="ARCHAEMETZINCIN-2"/>
    <property type="match status" value="1"/>
</dbReference>
<dbReference type="eggNOG" id="ENOG502QVTZ">
    <property type="taxonomic scope" value="Eukaryota"/>
</dbReference>
<dbReference type="Proteomes" id="UP000006671">
    <property type="component" value="Unassembled WGS sequence"/>
</dbReference>
<keyword evidence="3" id="KW-0479">Metal-binding</keyword>
<dbReference type="PANTHER" id="PTHR15910">
    <property type="entry name" value="ARCHAEMETZINCIN"/>
    <property type="match status" value="1"/>
</dbReference>
<keyword evidence="2" id="KW-0645">Protease</keyword>
<evidence type="ECO:0000256" key="7">
    <source>
        <dbReference type="SAM" id="MobiDB-lite"/>
    </source>
</evidence>
<keyword evidence="9" id="KW-1185">Reference proteome</keyword>
<dbReference type="InParanoid" id="D2VRL7"/>
<evidence type="ECO:0000256" key="2">
    <source>
        <dbReference type="ARBA" id="ARBA00022670"/>
    </source>
</evidence>
<comment type="cofactor">
    <cofactor evidence="1">
        <name>Zn(2+)</name>
        <dbReference type="ChEBI" id="CHEBI:29105"/>
    </cofactor>
</comment>
<evidence type="ECO:0000313" key="8">
    <source>
        <dbReference type="EMBL" id="EFC40414.1"/>
    </source>
</evidence>
<evidence type="ECO:0000256" key="6">
    <source>
        <dbReference type="ARBA" id="ARBA00023049"/>
    </source>
</evidence>
<dbReference type="KEGG" id="ngr:NAEGRDRAFT_71630"/>
<sequence length="501" mass="57997">MQQQFIVPSDNEILEAIGKPVPAMFIPGDCFQNLKLPGPNDWLNRYKEEGQTFYNFISSQEENPEEETEKRIYLVPVGSFEKENAPDLNVLLEYISVFFNCGNVQLLPRIELIGEDQVKMEEKQVVTNSNLHSNHLLSAKTKNSVSDKIAKQRKQQNSSKYINEHNHWNFTHDNALTIQTQDKSLNESVSPKQRKKKKRKKEKVEKKKMYLKIGDSYEAVTCRKALDHDQIQLSISDVLDVLEMQVLPDDAFCMIALTLTDLYMDEDDLFVVGWAGNFSALFSFARYDPNFTHTLNGGRTSASSHQQTEENNNLGVNQRIDLILKRCLKTVVHETLHIFGLRHCIFYSCLMNGTASLHEDDETPMFMCPICERKLQYVLKFDVINRYRKMLDFFENYLSTHNFGEEVQWIKKRISFLESIQHDNSNESKYGDILLPMRPATSERDVFMSPMHPPLNSMSELLLSHQQNSNRNRCRCNNYLCKYTSSTGEDSSETDTDDSNE</sequence>
<keyword evidence="6" id="KW-0482">Metalloprotease</keyword>
<dbReference type="GO" id="GO:0046872">
    <property type="term" value="F:metal ion binding"/>
    <property type="evidence" value="ECO:0007669"/>
    <property type="project" value="UniProtKB-KW"/>
</dbReference>
<dbReference type="InterPro" id="IPR024079">
    <property type="entry name" value="MetalloPept_cat_dom_sf"/>
</dbReference>
<dbReference type="EMBL" id="GG738892">
    <property type="protein sequence ID" value="EFC40414.1"/>
    <property type="molecule type" value="Genomic_DNA"/>
</dbReference>
<dbReference type="AlphaFoldDB" id="D2VRL7"/>
<evidence type="ECO:0000256" key="5">
    <source>
        <dbReference type="ARBA" id="ARBA00022833"/>
    </source>
</evidence>
<dbReference type="CDD" id="cd11375">
    <property type="entry name" value="Peptidase_M54"/>
    <property type="match status" value="1"/>
</dbReference>
<dbReference type="OMA" id="GEEVQWI"/>
<accession>D2VRL7</accession>